<dbReference type="PATRIC" id="fig|1685127.3.peg.396"/>
<dbReference type="GO" id="GO:0005737">
    <property type="term" value="C:cytoplasm"/>
    <property type="evidence" value="ECO:0007669"/>
    <property type="project" value="TreeGrafter"/>
</dbReference>
<evidence type="ECO:0000259" key="10">
    <source>
        <dbReference type="PROSITE" id="PS51918"/>
    </source>
</evidence>
<evidence type="ECO:0000256" key="9">
    <source>
        <dbReference type="PIRSR" id="PIRSR005669-1"/>
    </source>
</evidence>
<dbReference type="SFLD" id="SFLDF00344">
    <property type="entry name" value="ELP3-like"/>
    <property type="match status" value="1"/>
</dbReference>
<keyword evidence="6 9" id="KW-0408">Iron</keyword>
<dbReference type="CDD" id="cd01335">
    <property type="entry name" value="Radical_SAM"/>
    <property type="match status" value="1"/>
</dbReference>
<keyword evidence="7 9" id="KW-0411">Iron-sulfur</keyword>
<dbReference type="InterPro" id="IPR039661">
    <property type="entry name" value="ELP3"/>
</dbReference>
<dbReference type="PANTHER" id="PTHR11135">
    <property type="entry name" value="HISTONE ACETYLTRANSFERASE-RELATED"/>
    <property type="match status" value="1"/>
</dbReference>
<dbReference type="InterPro" id="IPR013785">
    <property type="entry name" value="Aldolase_TIM"/>
</dbReference>
<evidence type="ECO:0000313" key="11">
    <source>
        <dbReference type="EMBL" id="KON29232.1"/>
    </source>
</evidence>
<dbReference type="AlphaFoldDB" id="A0A0M0BKT7"/>
<proteinExistence type="predicted"/>
<name>A0A0M0BKT7_9ARCH</name>
<evidence type="ECO:0000256" key="8">
    <source>
        <dbReference type="ARBA" id="ARBA00023315"/>
    </source>
</evidence>
<evidence type="ECO:0000256" key="2">
    <source>
        <dbReference type="ARBA" id="ARBA00022679"/>
    </source>
</evidence>
<dbReference type="Gene3D" id="3.20.20.70">
    <property type="entry name" value="Aldolase class I"/>
    <property type="match status" value="1"/>
</dbReference>
<organism evidence="11 12">
    <name type="scientific">miscellaneous Crenarchaeota group-15 archaeon DG-45</name>
    <dbReference type="NCBI Taxonomy" id="1685127"/>
    <lineage>
        <taxon>Archaea</taxon>
        <taxon>Candidatus Bathyarchaeota</taxon>
        <taxon>MCG-15</taxon>
    </lineage>
</organism>
<dbReference type="SFLD" id="SFLDS00029">
    <property type="entry name" value="Radical_SAM"/>
    <property type="match status" value="1"/>
</dbReference>
<keyword evidence="4" id="KW-0819">tRNA processing</keyword>
<evidence type="ECO:0000313" key="12">
    <source>
        <dbReference type="Proteomes" id="UP000037210"/>
    </source>
</evidence>
<dbReference type="GO" id="GO:0002926">
    <property type="term" value="P:tRNA wobble base 5-methoxycarbonylmethyl-2-thiouridinylation"/>
    <property type="evidence" value="ECO:0007669"/>
    <property type="project" value="TreeGrafter"/>
</dbReference>
<dbReference type="Pfam" id="PF04055">
    <property type="entry name" value="Radical_SAM"/>
    <property type="match status" value="1"/>
</dbReference>
<evidence type="ECO:0000256" key="7">
    <source>
        <dbReference type="ARBA" id="ARBA00023014"/>
    </source>
</evidence>
<evidence type="ECO:0000256" key="3">
    <source>
        <dbReference type="ARBA" id="ARBA00022691"/>
    </source>
</evidence>
<evidence type="ECO:0000256" key="1">
    <source>
        <dbReference type="ARBA" id="ARBA00022485"/>
    </source>
</evidence>
<keyword evidence="8" id="KW-0012">Acyltransferase</keyword>
<keyword evidence="3" id="KW-0949">S-adenosyl-L-methionine</keyword>
<dbReference type="Pfam" id="PF23613">
    <property type="entry name" value="ELP3_N"/>
    <property type="match status" value="1"/>
</dbReference>
<dbReference type="GO" id="GO:0046872">
    <property type="term" value="F:metal ion binding"/>
    <property type="evidence" value="ECO:0007669"/>
    <property type="project" value="UniProtKB-KW"/>
</dbReference>
<evidence type="ECO:0000256" key="5">
    <source>
        <dbReference type="ARBA" id="ARBA00022723"/>
    </source>
</evidence>
<protein>
    <recommendedName>
        <fullName evidence="10">Radical SAM core domain-containing protein</fullName>
    </recommendedName>
</protein>
<dbReference type="GO" id="GO:0051539">
    <property type="term" value="F:4 iron, 4 sulfur cluster binding"/>
    <property type="evidence" value="ECO:0007669"/>
    <property type="project" value="UniProtKB-KW"/>
</dbReference>
<sequence length="489" mass="53679">MKASPEGTDVLEAALRAIADRLLSAPSIGREGVNRAKIEVCRELGLDRIPANSEIIGVLGPGEAERLLPILTRKETRAASGVTVVAVMTEPRPCPHGRCAYCPGGPDEGVPQSYTGREPAAMRGAQNRYDPFRQVSSRIGQLRAIGHVVDKVDLIVMGGTFPAAPIDYQERFVKGCLDALTGWRTASLAEARGLAESSGIRNVGITVETRPDCVDIAAVDRMLGLGVTRVELGVQNVYDDIYELVGRGHAVQDVVDATRMLKDAGLKVCYHMMPGLPGSDPDRDLEGFEAVFGDPRFRPDMIKVYPTLVIEGTKLHRWWMEGRYTPPSTEEAAELVARVKEKVPPWVRIMRVQRDIPRPLIEAGVERSDLRQLAKERLRERGGRCRCIRCREVGRRALEGVEPDLNGLGLVRRAYEASGGVEDFISVEDEEADVLVGFARLRIPSGEAHRPEVGASSALVRELHVYGRMVPVGARPWEGWQHRGWGGAL</sequence>
<dbReference type="NCBIfam" id="TIGR01211">
    <property type="entry name" value="ELP3"/>
    <property type="match status" value="1"/>
</dbReference>
<dbReference type="InterPro" id="IPR058240">
    <property type="entry name" value="rSAM_sf"/>
</dbReference>
<reference evidence="11 12" key="1">
    <citation type="submission" date="2015-06" db="EMBL/GenBank/DDBJ databases">
        <title>New insights into the roles of widespread benthic archaea in carbon and nitrogen cycling.</title>
        <authorList>
            <person name="Lazar C.S."/>
            <person name="Baker B.J."/>
            <person name="Seitz K.W."/>
            <person name="Hyde A.S."/>
            <person name="Dick G.J."/>
            <person name="Hinrichs K.-U."/>
            <person name="Teske A.P."/>
        </authorList>
    </citation>
    <scope>NUCLEOTIDE SEQUENCE [LARGE SCALE GENOMIC DNA]</scope>
    <source>
        <strain evidence="11">DG-45</strain>
    </source>
</reference>
<gene>
    <name evidence="11" type="ORF">AC482_07060</name>
</gene>
<feature type="binding site" evidence="9">
    <location>
        <position position="102"/>
    </location>
    <ligand>
        <name>[4Fe-4S] cluster</name>
        <dbReference type="ChEBI" id="CHEBI:49883"/>
        <note>4Fe-4S-S-AdoMet</note>
    </ligand>
</feature>
<keyword evidence="2" id="KW-0808">Transferase</keyword>
<dbReference type="SFLD" id="SFLDG01086">
    <property type="entry name" value="elongater_protein-like"/>
    <property type="match status" value="1"/>
</dbReference>
<evidence type="ECO:0000256" key="4">
    <source>
        <dbReference type="ARBA" id="ARBA00022694"/>
    </source>
</evidence>
<dbReference type="InterPro" id="IPR034687">
    <property type="entry name" value="ELP3-like"/>
</dbReference>
<dbReference type="InterPro" id="IPR056591">
    <property type="entry name" value="ELP3-like_N"/>
</dbReference>
<dbReference type="SMART" id="SM00729">
    <property type="entry name" value="Elp3"/>
    <property type="match status" value="1"/>
</dbReference>
<dbReference type="SUPFAM" id="SSF102114">
    <property type="entry name" value="Radical SAM enzymes"/>
    <property type="match status" value="1"/>
</dbReference>
<dbReference type="Pfam" id="PF16199">
    <property type="entry name" value="Radical_SAM_C"/>
    <property type="match status" value="1"/>
</dbReference>
<dbReference type="GO" id="GO:0016746">
    <property type="term" value="F:acyltransferase activity"/>
    <property type="evidence" value="ECO:0007669"/>
    <property type="project" value="UniProtKB-KW"/>
</dbReference>
<keyword evidence="5 9" id="KW-0479">Metal-binding</keyword>
<dbReference type="InterPro" id="IPR006638">
    <property type="entry name" value="Elp3/MiaA/NifB-like_rSAM"/>
</dbReference>
<feature type="non-terminal residue" evidence="11">
    <location>
        <position position="489"/>
    </location>
</feature>
<dbReference type="InterPro" id="IPR007197">
    <property type="entry name" value="rSAM"/>
</dbReference>
<feature type="domain" description="Radical SAM core" evidence="10">
    <location>
        <begin position="79"/>
        <end position="359"/>
    </location>
</feature>
<accession>A0A0M0BKT7</accession>
<dbReference type="PANTHER" id="PTHR11135:SF0">
    <property type="entry name" value="ELONGATOR COMPLEX PROTEIN 3"/>
    <property type="match status" value="1"/>
</dbReference>
<feature type="binding site" evidence="9">
    <location>
        <position position="94"/>
    </location>
    <ligand>
        <name>[4Fe-4S] cluster</name>
        <dbReference type="ChEBI" id="CHEBI:49883"/>
        <note>4Fe-4S-S-AdoMet</note>
    </ligand>
</feature>
<dbReference type="PROSITE" id="PS51918">
    <property type="entry name" value="RADICAL_SAM"/>
    <property type="match status" value="1"/>
</dbReference>
<keyword evidence="1" id="KW-0004">4Fe-4S</keyword>
<evidence type="ECO:0000256" key="6">
    <source>
        <dbReference type="ARBA" id="ARBA00023004"/>
    </source>
</evidence>
<comment type="cofactor">
    <cofactor evidence="9">
        <name>[4Fe-4S] cluster</name>
        <dbReference type="ChEBI" id="CHEBI:49883"/>
    </cofactor>
    <text evidence="9">Binds 1 [4Fe-4S] cluster. The cluster is coordinated with 3 cysteines and an exchangeable S-adenosyl-L-methionine.</text>
</comment>
<dbReference type="EMBL" id="LFWZ01000072">
    <property type="protein sequence ID" value="KON29232.1"/>
    <property type="molecule type" value="Genomic_DNA"/>
</dbReference>
<comment type="caution">
    <text evidence="11">The sequence shown here is derived from an EMBL/GenBank/DDBJ whole genome shotgun (WGS) entry which is preliminary data.</text>
</comment>
<dbReference type="Proteomes" id="UP000037210">
    <property type="component" value="Unassembled WGS sequence"/>
</dbReference>
<dbReference type="PIRSF" id="PIRSF005669">
    <property type="entry name" value="Hist_AcTrfase_ELP3"/>
    <property type="match status" value="1"/>
</dbReference>
<dbReference type="InterPro" id="IPR032432">
    <property type="entry name" value="Radical_SAM_C"/>
</dbReference>
<feature type="binding site" evidence="9">
    <location>
        <position position="99"/>
    </location>
    <ligand>
        <name>[4Fe-4S] cluster</name>
        <dbReference type="ChEBI" id="CHEBI:49883"/>
        <note>4Fe-4S-S-AdoMet</note>
    </ligand>
</feature>